<reference evidence="13 14" key="1">
    <citation type="submission" date="2019-03" db="EMBL/GenBank/DDBJ databases">
        <title>Genomic Encyclopedia of Archaeal and Bacterial Type Strains, Phase II (KMG-II): from individual species to whole genera.</title>
        <authorList>
            <person name="Goeker M."/>
        </authorList>
    </citation>
    <scope>NUCLEOTIDE SEQUENCE [LARGE SCALE GENOMIC DNA]</scope>
    <source>
        <strain evidence="13 14">DSM 28353</strain>
    </source>
</reference>
<evidence type="ECO:0000259" key="12">
    <source>
        <dbReference type="Pfam" id="PF07715"/>
    </source>
</evidence>
<dbReference type="SUPFAM" id="SSF49464">
    <property type="entry name" value="Carboxypeptidase regulatory domain-like"/>
    <property type="match status" value="1"/>
</dbReference>
<sequence length="751" mass="84045">MSKFYYGLITAVSILCFNLSVYAQQIMGYVHDADGKPVENATVRLEGSSNGTKTAPDGKFELPLPTAKAKLSIRAIGYLSIQEAIEKSSYQSGTIFTLAKDNRNLDEVVVSGTLKAVSKLESPIPVEVYSAKFFRANPAPTIFESLQNINGVRPQINCSICNTGDIHINGLEGPYTMVLIDGMPIVSGLSTVYGLNGIPQALIERVEIVKGPASTLYGSEAVGGLINVITKAPSNAPKFSLEAFGTTWQEYNLDLGGKFNIGSAQSLLGINYFNYSNPIDKNNDNFTDVTLQDRLSIFNKWNFARKDNKTFSVAGRYVYEDRWGGEMQWNKKYRGGEEVYAESIYTKRWEVMGIYDLPGSENFSLSVSANGHNQNSYYGNTPYMADQRIFFGQLTWNKTLKNHDLLTGLAYRYTYYKDNTPATDETSHTHLPGLFVQDEITFHPQHKLLLGARYDYNSIHGSIVSPRANYKWNSQDKSQVLRVGIGNGYRVANVFTEDHAALTGARDVVFEEDLKPETSWNANINYVKKFYSDNGSVFAIDASTFYTYFNNKIIPDYETDVKKIIYSNLDGHAVSKGISLNLDWAHHSGLKAMIGGTLMDVYSEENGERTWQMLTEKFMGTWTIGYNIKPIGLSIDYTGNAIGPMRLPVLTTKDEADPANNYIDPRPDKSKLFSIQNIQLTKHFKNGFEVFGGVKNLLNWTPTKGLPFLISRAHDPFEKIEDSKLPPFDPNYVYGPNQGIRGFLGVRYNLF</sequence>
<dbReference type="OrthoDB" id="9760333at2"/>
<keyword evidence="13" id="KW-0675">Receptor</keyword>
<evidence type="ECO:0000256" key="6">
    <source>
        <dbReference type="ARBA" id="ARBA00023136"/>
    </source>
</evidence>
<evidence type="ECO:0000256" key="5">
    <source>
        <dbReference type="ARBA" id="ARBA00023077"/>
    </source>
</evidence>
<dbReference type="Pfam" id="PF07715">
    <property type="entry name" value="Plug"/>
    <property type="match status" value="1"/>
</dbReference>
<dbReference type="Gene3D" id="2.60.40.1120">
    <property type="entry name" value="Carboxypeptidase-like, regulatory domain"/>
    <property type="match status" value="1"/>
</dbReference>
<evidence type="ECO:0000256" key="1">
    <source>
        <dbReference type="ARBA" id="ARBA00004571"/>
    </source>
</evidence>
<dbReference type="Pfam" id="PF13715">
    <property type="entry name" value="CarbopepD_reg_2"/>
    <property type="match status" value="1"/>
</dbReference>
<dbReference type="PANTHER" id="PTHR30069:SF57">
    <property type="entry name" value="TONB-DEPENDENT RECEPTOR"/>
    <property type="match status" value="1"/>
</dbReference>
<dbReference type="InterPro" id="IPR036942">
    <property type="entry name" value="Beta-barrel_TonB_sf"/>
</dbReference>
<keyword evidence="10" id="KW-0732">Signal</keyword>
<evidence type="ECO:0000256" key="8">
    <source>
        <dbReference type="PROSITE-ProRule" id="PRU01360"/>
    </source>
</evidence>
<name>A0A4R6WEX9_9SPHI</name>
<gene>
    <name evidence="13" type="ORF">CLV99_3436</name>
</gene>
<keyword evidence="2 8" id="KW-0813">Transport</keyword>
<evidence type="ECO:0000256" key="3">
    <source>
        <dbReference type="ARBA" id="ARBA00022452"/>
    </source>
</evidence>
<comment type="caution">
    <text evidence="13">The sequence shown here is derived from an EMBL/GenBank/DDBJ whole genome shotgun (WGS) entry which is preliminary data.</text>
</comment>
<dbReference type="AlphaFoldDB" id="A0A4R6WEX9"/>
<evidence type="ECO:0000256" key="2">
    <source>
        <dbReference type="ARBA" id="ARBA00022448"/>
    </source>
</evidence>
<keyword evidence="4 8" id="KW-0812">Transmembrane</keyword>
<dbReference type="Gene3D" id="2.40.170.20">
    <property type="entry name" value="TonB-dependent receptor, beta-barrel domain"/>
    <property type="match status" value="1"/>
</dbReference>
<feature type="domain" description="TonB-dependent receptor plug" evidence="12">
    <location>
        <begin position="119"/>
        <end position="224"/>
    </location>
</feature>
<protein>
    <submittedName>
        <fullName evidence="13">Outer membrane receptor for ferrienterochelin and colicins</fullName>
    </submittedName>
</protein>
<dbReference type="InterPro" id="IPR037066">
    <property type="entry name" value="Plug_dom_sf"/>
</dbReference>
<evidence type="ECO:0000256" key="4">
    <source>
        <dbReference type="ARBA" id="ARBA00022692"/>
    </source>
</evidence>
<dbReference type="GO" id="GO:0009279">
    <property type="term" value="C:cell outer membrane"/>
    <property type="evidence" value="ECO:0007669"/>
    <property type="project" value="UniProtKB-SubCell"/>
</dbReference>
<dbReference type="Gene3D" id="2.170.130.10">
    <property type="entry name" value="TonB-dependent receptor, plug domain"/>
    <property type="match status" value="1"/>
</dbReference>
<dbReference type="PROSITE" id="PS52016">
    <property type="entry name" value="TONB_DEPENDENT_REC_3"/>
    <property type="match status" value="1"/>
</dbReference>
<dbReference type="InterPro" id="IPR000531">
    <property type="entry name" value="Beta-barrel_TonB"/>
</dbReference>
<dbReference type="Pfam" id="PF00593">
    <property type="entry name" value="TonB_dep_Rec_b-barrel"/>
    <property type="match status" value="1"/>
</dbReference>
<keyword evidence="3 8" id="KW-1134">Transmembrane beta strand</keyword>
<accession>A0A4R6WEX9</accession>
<dbReference type="InterPro" id="IPR008969">
    <property type="entry name" value="CarboxyPept-like_regulatory"/>
</dbReference>
<keyword evidence="5 9" id="KW-0798">TonB box</keyword>
<evidence type="ECO:0000256" key="10">
    <source>
        <dbReference type="SAM" id="SignalP"/>
    </source>
</evidence>
<evidence type="ECO:0000313" key="13">
    <source>
        <dbReference type="EMBL" id="TDQ75742.1"/>
    </source>
</evidence>
<dbReference type="GO" id="GO:0015344">
    <property type="term" value="F:siderophore uptake transmembrane transporter activity"/>
    <property type="evidence" value="ECO:0007669"/>
    <property type="project" value="TreeGrafter"/>
</dbReference>
<organism evidence="13 14">
    <name type="scientific">Sphingobacterium yanglingense</name>
    <dbReference type="NCBI Taxonomy" id="1437280"/>
    <lineage>
        <taxon>Bacteria</taxon>
        <taxon>Pseudomonadati</taxon>
        <taxon>Bacteroidota</taxon>
        <taxon>Sphingobacteriia</taxon>
        <taxon>Sphingobacteriales</taxon>
        <taxon>Sphingobacteriaceae</taxon>
        <taxon>Sphingobacterium</taxon>
    </lineage>
</organism>
<proteinExistence type="inferred from homology"/>
<evidence type="ECO:0000256" key="7">
    <source>
        <dbReference type="ARBA" id="ARBA00023237"/>
    </source>
</evidence>
<dbReference type="Proteomes" id="UP000295292">
    <property type="component" value="Unassembled WGS sequence"/>
</dbReference>
<evidence type="ECO:0000256" key="9">
    <source>
        <dbReference type="RuleBase" id="RU003357"/>
    </source>
</evidence>
<dbReference type="RefSeq" id="WP_133585648.1">
    <property type="nucleotide sequence ID" value="NZ_SNYV01000016.1"/>
</dbReference>
<keyword evidence="6 8" id="KW-0472">Membrane</keyword>
<dbReference type="SUPFAM" id="SSF56935">
    <property type="entry name" value="Porins"/>
    <property type="match status" value="1"/>
</dbReference>
<keyword evidence="7 8" id="KW-0998">Cell outer membrane</keyword>
<keyword evidence="14" id="KW-1185">Reference proteome</keyword>
<evidence type="ECO:0000259" key="11">
    <source>
        <dbReference type="Pfam" id="PF00593"/>
    </source>
</evidence>
<comment type="similarity">
    <text evidence="8 9">Belongs to the TonB-dependent receptor family.</text>
</comment>
<dbReference type="InterPro" id="IPR012910">
    <property type="entry name" value="Plug_dom"/>
</dbReference>
<evidence type="ECO:0000313" key="14">
    <source>
        <dbReference type="Proteomes" id="UP000295292"/>
    </source>
</evidence>
<dbReference type="EMBL" id="SNYV01000016">
    <property type="protein sequence ID" value="TDQ75742.1"/>
    <property type="molecule type" value="Genomic_DNA"/>
</dbReference>
<dbReference type="PANTHER" id="PTHR30069">
    <property type="entry name" value="TONB-DEPENDENT OUTER MEMBRANE RECEPTOR"/>
    <property type="match status" value="1"/>
</dbReference>
<feature type="signal peptide" evidence="10">
    <location>
        <begin position="1"/>
        <end position="23"/>
    </location>
</feature>
<dbReference type="InterPro" id="IPR039426">
    <property type="entry name" value="TonB-dep_rcpt-like"/>
</dbReference>
<comment type="subcellular location">
    <subcellularLocation>
        <location evidence="1 8">Cell outer membrane</location>
        <topology evidence="1 8">Multi-pass membrane protein</topology>
    </subcellularLocation>
</comment>
<dbReference type="GO" id="GO:0044718">
    <property type="term" value="P:siderophore transmembrane transport"/>
    <property type="evidence" value="ECO:0007669"/>
    <property type="project" value="TreeGrafter"/>
</dbReference>
<feature type="domain" description="TonB-dependent receptor-like beta-barrel" evidence="11">
    <location>
        <begin position="269"/>
        <end position="697"/>
    </location>
</feature>
<feature type="chain" id="PRO_5020492397" evidence="10">
    <location>
        <begin position="24"/>
        <end position="751"/>
    </location>
</feature>